<dbReference type="InterPro" id="IPR001034">
    <property type="entry name" value="DeoR_HTH"/>
</dbReference>
<evidence type="ECO:0000259" key="4">
    <source>
        <dbReference type="PROSITE" id="PS51000"/>
    </source>
</evidence>
<accession>A0A1J0GBB4</accession>
<dbReference type="InterPro" id="IPR050313">
    <property type="entry name" value="Carb_Metab_HTH_regulators"/>
</dbReference>
<dbReference type="KEGG" id="ceu:A7L45_00210"/>
<dbReference type="SMART" id="SM00420">
    <property type="entry name" value="HTH_DEOR"/>
    <property type="match status" value="1"/>
</dbReference>
<evidence type="ECO:0000313" key="6">
    <source>
        <dbReference type="Proteomes" id="UP000182569"/>
    </source>
</evidence>
<dbReference type="GO" id="GO:0003700">
    <property type="term" value="F:DNA-binding transcription factor activity"/>
    <property type="evidence" value="ECO:0007669"/>
    <property type="project" value="InterPro"/>
</dbReference>
<sequence length="253" mass="28220">MFPEERKSKILNSLNKYGKVKVCDLSQQYEVSEVTIRRDLQELEEDKMIKRVHGGAVLNGNTKFEPTFSEKIDKFYDEKESIGRLAASIIVDGDTIALDAGTTTISIARQITAKNITVLTNSVDVAYELAKKRDVEVIITGGTLRWETRAMVGPVADNALKNFRVDKVFIGTNGICDSDGLTTPNIIEANTKREMIKIADQTIVVCDHTKFGTVYFAKIVNLDSVDIIVTDNQIDNNIIEEFEEKGVKIIKAK</sequence>
<dbReference type="Pfam" id="PF08220">
    <property type="entry name" value="HTH_DeoR"/>
    <property type="match status" value="1"/>
</dbReference>
<evidence type="ECO:0000256" key="1">
    <source>
        <dbReference type="ARBA" id="ARBA00023015"/>
    </source>
</evidence>
<dbReference type="SMART" id="SM01134">
    <property type="entry name" value="DeoRC"/>
    <property type="match status" value="1"/>
</dbReference>
<dbReference type="Pfam" id="PF00455">
    <property type="entry name" value="DeoRC"/>
    <property type="match status" value="1"/>
</dbReference>
<feature type="domain" description="HTH deoR-type" evidence="4">
    <location>
        <begin position="3"/>
        <end position="58"/>
    </location>
</feature>
<keyword evidence="6" id="KW-1185">Reference proteome</keyword>
<evidence type="ECO:0000256" key="2">
    <source>
        <dbReference type="ARBA" id="ARBA00023125"/>
    </source>
</evidence>
<dbReference type="PROSITE" id="PS00894">
    <property type="entry name" value="HTH_DEOR_1"/>
    <property type="match status" value="1"/>
</dbReference>
<protein>
    <submittedName>
        <fullName evidence="5">DeoR family transcriptional regulator</fullName>
    </submittedName>
</protein>
<dbReference type="SUPFAM" id="SSF46785">
    <property type="entry name" value="Winged helix' DNA-binding domain"/>
    <property type="match status" value="1"/>
</dbReference>
<dbReference type="InterPro" id="IPR036390">
    <property type="entry name" value="WH_DNA-bd_sf"/>
</dbReference>
<dbReference type="PANTHER" id="PTHR30363:SF44">
    <property type="entry name" value="AGA OPERON TRANSCRIPTIONAL REPRESSOR-RELATED"/>
    <property type="match status" value="1"/>
</dbReference>
<dbReference type="AlphaFoldDB" id="A0A1J0GBB4"/>
<gene>
    <name evidence="5" type="ORF">A7L45_00210</name>
</gene>
<dbReference type="GO" id="GO:0003677">
    <property type="term" value="F:DNA binding"/>
    <property type="evidence" value="ECO:0007669"/>
    <property type="project" value="UniProtKB-KW"/>
</dbReference>
<dbReference type="PANTHER" id="PTHR30363">
    <property type="entry name" value="HTH-TYPE TRANSCRIPTIONAL REGULATOR SRLR-RELATED"/>
    <property type="match status" value="1"/>
</dbReference>
<dbReference type="InterPro" id="IPR014036">
    <property type="entry name" value="DeoR-like_C"/>
</dbReference>
<dbReference type="InterPro" id="IPR036388">
    <property type="entry name" value="WH-like_DNA-bd_sf"/>
</dbReference>
<dbReference type="PROSITE" id="PS51000">
    <property type="entry name" value="HTH_DEOR_2"/>
    <property type="match status" value="1"/>
</dbReference>
<dbReference type="EMBL" id="CP015756">
    <property type="protein sequence ID" value="APC38641.1"/>
    <property type="molecule type" value="Genomic_DNA"/>
</dbReference>
<reference evidence="6" key="1">
    <citation type="journal article" date="2016" name="Front. Microbiol.">
        <title>Complete Genome Sequence of Clostridium estertheticum DSM 8809, a Microbe Identified in Spoiled Vacuum Packed Beef.</title>
        <authorList>
            <person name="Yu Z."/>
            <person name="Gunn L."/>
            <person name="Brennan E."/>
            <person name="Reid R."/>
            <person name="Wall P.G."/>
            <person name="Gaora O.P."/>
            <person name="Hurley D."/>
            <person name="Bolton D."/>
            <person name="Fanning S."/>
        </authorList>
    </citation>
    <scope>NUCLEOTIDE SEQUENCE [LARGE SCALE GENOMIC DNA]</scope>
    <source>
        <strain evidence="6">DSM 8809</strain>
    </source>
</reference>
<dbReference type="InterPro" id="IPR018356">
    <property type="entry name" value="Tscrpt_reg_HTH_DeoR_CS"/>
</dbReference>
<keyword evidence="1" id="KW-0805">Transcription regulation</keyword>
<name>A0A1J0GBB4_9CLOT</name>
<dbReference type="Gene3D" id="1.10.10.10">
    <property type="entry name" value="Winged helix-like DNA-binding domain superfamily/Winged helix DNA-binding domain"/>
    <property type="match status" value="1"/>
</dbReference>
<dbReference type="InterPro" id="IPR037171">
    <property type="entry name" value="NagB/RpiA_transferase-like"/>
</dbReference>
<dbReference type="OrthoDB" id="9797223at2"/>
<dbReference type="SUPFAM" id="SSF100950">
    <property type="entry name" value="NagB/RpiA/CoA transferase-like"/>
    <property type="match status" value="1"/>
</dbReference>
<dbReference type="PRINTS" id="PR00037">
    <property type="entry name" value="HTHLACR"/>
</dbReference>
<organism evidence="5 6">
    <name type="scientific">Clostridium estertheticum subsp. estertheticum</name>
    <dbReference type="NCBI Taxonomy" id="1552"/>
    <lineage>
        <taxon>Bacteria</taxon>
        <taxon>Bacillati</taxon>
        <taxon>Bacillota</taxon>
        <taxon>Clostridia</taxon>
        <taxon>Eubacteriales</taxon>
        <taxon>Clostridiaceae</taxon>
        <taxon>Clostridium</taxon>
    </lineage>
</organism>
<keyword evidence="2" id="KW-0238">DNA-binding</keyword>
<evidence type="ECO:0000256" key="3">
    <source>
        <dbReference type="ARBA" id="ARBA00023163"/>
    </source>
</evidence>
<proteinExistence type="predicted"/>
<dbReference type="Gene3D" id="3.40.50.1360">
    <property type="match status" value="1"/>
</dbReference>
<keyword evidence="3" id="KW-0804">Transcription</keyword>
<dbReference type="STRING" id="1552.A7L45_00210"/>
<evidence type="ECO:0000313" key="5">
    <source>
        <dbReference type="EMBL" id="APC38641.1"/>
    </source>
</evidence>
<dbReference type="RefSeq" id="WP_071610937.1">
    <property type="nucleotide sequence ID" value="NZ_CP015756.1"/>
</dbReference>
<dbReference type="Proteomes" id="UP000182569">
    <property type="component" value="Chromosome"/>
</dbReference>